<dbReference type="SUPFAM" id="SSF52540">
    <property type="entry name" value="P-loop containing nucleoside triphosphate hydrolases"/>
    <property type="match status" value="1"/>
</dbReference>
<dbReference type="AlphaFoldDB" id="A0A0F7ZW67"/>
<name>A0A0F7ZW67_9HYPO</name>
<proteinExistence type="predicted"/>
<dbReference type="PANTHER" id="PTHR10039:SF5">
    <property type="entry name" value="NACHT DOMAIN-CONTAINING PROTEIN"/>
    <property type="match status" value="1"/>
</dbReference>
<reference evidence="3 4" key="1">
    <citation type="journal article" date="2014" name="Genome Biol. Evol.">
        <title>Comparative genomics and transcriptomics analyses reveal divergent lifestyle features of nematode endoparasitic fungus Hirsutella minnesotensis.</title>
        <authorList>
            <person name="Lai Y."/>
            <person name="Liu K."/>
            <person name="Zhang X."/>
            <person name="Zhang X."/>
            <person name="Li K."/>
            <person name="Wang N."/>
            <person name="Shu C."/>
            <person name="Wu Y."/>
            <person name="Wang C."/>
            <person name="Bushley K.E."/>
            <person name="Xiang M."/>
            <person name="Liu X."/>
        </authorList>
    </citation>
    <scope>NUCLEOTIDE SEQUENCE [LARGE SCALE GENOMIC DNA]</scope>
    <source>
        <strain evidence="3 4">3608</strain>
    </source>
</reference>
<dbReference type="InterPro" id="IPR056884">
    <property type="entry name" value="NPHP3-like_N"/>
</dbReference>
<dbReference type="InterPro" id="IPR027417">
    <property type="entry name" value="P-loop_NTPase"/>
</dbReference>
<sequence>MAGWSSNKYALVDLPELQDRLKGVLFLGTPHHGSPFTRFGLLVARLLTPLDADVEIMRPLVAGNVDLKDLDDRFREHFGNTTRLYYRERRKMRRYLLGFIPWIREFVVPESSATAGASFLQIIALDADHRGLNRFRSRADNNYQQVASKLVKILSEKSRPLPDGKLLPGSKIGIQGTSQNAETDKALLWDLRVVDPKDDMKKIENKKDALLESTYEWIFDTEQYAGFTRWGDDGHDPDPSRLLWIKGHAGTGKTMLLIGIIRELESKPDSLAPRLSYFFCQGTDSTLNNATAALRSLIWMLLVQQPYLIKYLRKKYNDSGTALFRDSNAFFALRGAFWDMLKDPELSPVLFVVDALDECDRTNPGLNELIDLISVSISRTAKVKWIVSSRPEVAVQAKLRNPVISKALIELDAQTLEAPVNAYIDHKLRALEGR</sequence>
<dbReference type="Proteomes" id="UP000054481">
    <property type="component" value="Unassembled WGS sequence"/>
</dbReference>
<dbReference type="EMBL" id="KQ030894">
    <property type="protein sequence ID" value="KJZ68442.1"/>
    <property type="molecule type" value="Genomic_DNA"/>
</dbReference>
<dbReference type="OrthoDB" id="5142935at2759"/>
<dbReference type="PANTHER" id="PTHR10039">
    <property type="entry name" value="AMELOGENIN"/>
    <property type="match status" value="1"/>
</dbReference>
<keyword evidence="4" id="KW-1185">Reference proteome</keyword>
<keyword evidence="1" id="KW-0677">Repeat</keyword>
<dbReference type="Gene3D" id="3.40.50.300">
    <property type="entry name" value="P-loop containing nucleotide triphosphate hydrolases"/>
    <property type="match status" value="1"/>
</dbReference>
<accession>A0A0F7ZW67</accession>
<evidence type="ECO:0000313" key="4">
    <source>
        <dbReference type="Proteomes" id="UP000054481"/>
    </source>
</evidence>
<evidence type="ECO:0000313" key="3">
    <source>
        <dbReference type="EMBL" id="KJZ68442.1"/>
    </source>
</evidence>
<evidence type="ECO:0000256" key="1">
    <source>
        <dbReference type="ARBA" id="ARBA00022737"/>
    </source>
</evidence>
<evidence type="ECO:0000259" key="2">
    <source>
        <dbReference type="PROSITE" id="PS50837"/>
    </source>
</evidence>
<protein>
    <recommendedName>
        <fullName evidence="2">NACHT domain-containing protein</fullName>
    </recommendedName>
</protein>
<dbReference type="PROSITE" id="PS50837">
    <property type="entry name" value="NACHT"/>
    <property type="match status" value="1"/>
</dbReference>
<dbReference type="FunFam" id="3.40.50.300:FF:001638">
    <property type="entry name" value="NACHT and WD40 domain protein"/>
    <property type="match status" value="1"/>
</dbReference>
<organism evidence="3 4">
    <name type="scientific">Hirsutella minnesotensis 3608</name>
    <dbReference type="NCBI Taxonomy" id="1043627"/>
    <lineage>
        <taxon>Eukaryota</taxon>
        <taxon>Fungi</taxon>
        <taxon>Dikarya</taxon>
        <taxon>Ascomycota</taxon>
        <taxon>Pezizomycotina</taxon>
        <taxon>Sordariomycetes</taxon>
        <taxon>Hypocreomycetidae</taxon>
        <taxon>Hypocreales</taxon>
        <taxon>Ophiocordycipitaceae</taxon>
        <taxon>Hirsutella</taxon>
    </lineage>
</organism>
<dbReference type="Pfam" id="PF24883">
    <property type="entry name" value="NPHP3_N"/>
    <property type="match status" value="1"/>
</dbReference>
<dbReference type="InterPro" id="IPR007111">
    <property type="entry name" value="NACHT_NTPase"/>
</dbReference>
<feature type="domain" description="NACHT" evidence="2">
    <location>
        <begin position="241"/>
        <end position="391"/>
    </location>
</feature>
<gene>
    <name evidence="3" type="ORF">HIM_12167</name>
</gene>